<accession>A0ACB8UVQ1</accession>
<dbReference type="EMBL" id="JALBCA010000051">
    <property type="protein sequence ID" value="KAI2386145.1"/>
    <property type="molecule type" value="Genomic_DNA"/>
</dbReference>
<proteinExistence type="predicted"/>
<gene>
    <name evidence="1" type="ORF">LOY88_003747</name>
</gene>
<sequence>MGFIKTLIVTFAVLLATDAASLIDIADKKDIIPDSYIVVMKESVSPSSFDAHITWATNVHNGTIAKRGSTAAGGMKYVYRINGWHGYSGSFDRETLNKILQNADVDYVEPDRRVQLATWVRQRHAPSWGLPRISNRERGSSDFIYDDSAGRDITIYGVDTGIDILLPEFAGRATWGANFAGGPNRDEHGHGTHTAGTFAGTRFGIAKRSTIVAVKVLNRNGSGTWAGIIQGISWCVDHARRTGTLGRAVMNLSLGGGRMNSANQAATRAQDAGIFLAVAAGNSNVRNTADWRYLEWLTCSYQADATNTSPASAARVCTVAASTDQDTKASFSNWGAPIKLYAPGTNITSVLPGGMPGSMSGTSMAAPHVAGVGAAIMALHRIPPSAVCARLIQMAEGRIRNPGAGTTNKLLYNGSGS</sequence>
<evidence type="ECO:0000313" key="1">
    <source>
        <dbReference type="EMBL" id="KAI2386145.1"/>
    </source>
</evidence>
<name>A0ACB8UVQ1_9EURO</name>
<reference evidence="1" key="1">
    <citation type="journal article" date="2022" name="bioRxiv">
        <title>Population genetic analysis of Ophidiomyces ophidiicola, the causative agent of snake fungal disease, indicates recent introductions to the USA.</title>
        <authorList>
            <person name="Ladner J.T."/>
            <person name="Palmer J.M."/>
            <person name="Ettinger C.L."/>
            <person name="Stajich J.E."/>
            <person name="Farrell T.M."/>
            <person name="Glorioso B.M."/>
            <person name="Lawson B."/>
            <person name="Price S.J."/>
            <person name="Stengle A.G."/>
            <person name="Grear D.A."/>
            <person name="Lorch J.M."/>
        </authorList>
    </citation>
    <scope>NUCLEOTIDE SEQUENCE</scope>
    <source>
        <strain evidence="1">NWHC 24266-5</strain>
    </source>
</reference>
<organism evidence="1">
    <name type="scientific">Ophidiomyces ophidiicola</name>
    <dbReference type="NCBI Taxonomy" id="1387563"/>
    <lineage>
        <taxon>Eukaryota</taxon>
        <taxon>Fungi</taxon>
        <taxon>Dikarya</taxon>
        <taxon>Ascomycota</taxon>
        <taxon>Pezizomycotina</taxon>
        <taxon>Eurotiomycetes</taxon>
        <taxon>Eurotiomycetidae</taxon>
        <taxon>Onygenales</taxon>
        <taxon>Onygenaceae</taxon>
        <taxon>Ophidiomyces</taxon>
    </lineage>
</organism>
<comment type="caution">
    <text evidence="1">The sequence shown here is derived from an EMBL/GenBank/DDBJ whole genome shotgun (WGS) entry which is preliminary data.</text>
</comment>
<protein>
    <submittedName>
        <fullName evidence="1">Uncharacterized protein</fullName>
    </submittedName>
</protein>